<evidence type="ECO:0000313" key="2">
    <source>
        <dbReference type="EMBL" id="MBM6819399.1"/>
    </source>
</evidence>
<accession>A0ABS2FGS5</accession>
<feature type="transmembrane region" description="Helical" evidence="1">
    <location>
        <begin position="57"/>
        <end position="74"/>
    </location>
</feature>
<evidence type="ECO:0000256" key="1">
    <source>
        <dbReference type="SAM" id="Phobius"/>
    </source>
</evidence>
<organism evidence="2 3">
    <name type="scientific">Clostridium saudiense</name>
    <dbReference type="NCBI Taxonomy" id="1414720"/>
    <lineage>
        <taxon>Bacteria</taxon>
        <taxon>Bacillati</taxon>
        <taxon>Bacillota</taxon>
        <taxon>Clostridia</taxon>
        <taxon>Eubacteriales</taxon>
        <taxon>Clostridiaceae</taxon>
        <taxon>Clostridium</taxon>
    </lineage>
</organism>
<keyword evidence="1" id="KW-0472">Membrane</keyword>
<protein>
    <submittedName>
        <fullName evidence="2">Uncharacterized protein</fullName>
    </submittedName>
</protein>
<keyword evidence="3" id="KW-1185">Reference proteome</keyword>
<sequence length="113" mass="13021">MSTSETTNTLSEIINNLDEDDLRELCSSYCDDTNDENNTNAVNEFFACQLLNLLQCYGSQFVRLILLIIFLYTWNNQMTNNYLMNSNCQLTNAISDLLQDCMENNCNCNCKNK</sequence>
<dbReference type="EMBL" id="JACJLL010000045">
    <property type="protein sequence ID" value="MBM6819399.1"/>
    <property type="molecule type" value="Genomic_DNA"/>
</dbReference>
<keyword evidence="1" id="KW-1133">Transmembrane helix</keyword>
<gene>
    <name evidence="2" type="ORF">H6A19_08620</name>
</gene>
<reference evidence="2 3" key="1">
    <citation type="journal article" date="2021" name="Sci. Rep.">
        <title>The distribution of antibiotic resistance genes in chicken gut microbiota commensals.</title>
        <authorList>
            <person name="Juricova H."/>
            <person name="Matiasovicova J."/>
            <person name="Kubasova T."/>
            <person name="Cejkova D."/>
            <person name="Rychlik I."/>
        </authorList>
    </citation>
    <scope>NUCLEOTIDE SEQUENCE [LARGE SCALE GENOMIC DNA]</scope>
    <source>
        <strain evidence="2 3">An435</strain>
    </source>
</reference>
<evidence type="ECO:0000313" key="3">
    <source>
        <dbReference type="Proteomes" id="UP000767334"/>
    </source>
</evidence>
<comment type="caution">
    <text evidence="2">The sequence shown here is derived from an EMBL/GenBank/DDBJ whole genome shotgun (WGS) entry which is preliminary data.</text>
</comment>
<proteinExistence type="predicted"/>
<name>A0ABS2FGS5_9CLOT</name>
<dbReference type="Proteomes" id="UP000767334">
    <property type="component" value="Unassembled WGS sequence"/>
</dbReference>
<keyword evidence="1" id="KW-0812">Transmembrane</keyword>
<dbReference type="RefSeq" id="WP_195964792.1">
    <property type="nucleotide sequence ID" value="NZ_JACJLL010000045.1"/>
</dbReference>